<evidence type="ECO:0000256" key="1">
    <source>
        <dbReference type="ARBA" id="ARBA00001947"/>
    </source>
</evidence>
<dbReference type="InterPro" id="IPR013087">
    <property type="entry name" value="Znf_C2H2_type"/>
</dbReference>
<feature type="region of interest" description="Disordered" evidence="7">
    <location>
        <begin position="80"/>
        <end position="110"/>
    </location>
</feature>
<dbReference type="GO" id="GO:0003676">
    <property type="term" value="F:nucleic acid binding"/>
    <property type="evidence" value="ECO:0007669"/>
    <property type="project" value="InterPro"/>
</dbReference>
<dbReference type="Pfam" id="PF02146">
    <property type="entry name" value="SIR2"/>
    <property type="match status" value="1"/>
</dbReference>
<dbReference type="SUPFAM" id="SSF52467">
    <property type="entry name" value="DHS-like NAD/FAD-binding domain"/>
    <property type="match status" value="1"/>
</dbReference>
<evidence type="ECO:0000313" key="9">
    <source>
        <dbReference type="EMBL" id="CAD9989815.1"/>
    </source>
</evidence>
<dbReference type="GO" id="GO:0005634">
    <property type="term" value="C:nucleus"/>
    <property type="evidence" value="ECO:0007669"/>
    <property type="project" value="TreeGrafter"/>
</dbReference>
<keyword evidence="2" id="KW-0808">Transferase</keyword>
<evidence type="ECO:0000256" key="2">
    <source>
        <dbReference type="ARBA" id="ARBA00022679"/>
    </source>
</evidence>
<dbReference type="Gene3D" id="3.30.1600.10">
    <property type="entry name" value="SIR2/SIRT2 'Small Domain"/>
    <property type="match status" value="2"/>
</dbReference>
<dbReference type="InterPro" id="IPR050134">
    <property type="entry name" value="NAD-dep_sirtuin_deacylases"/>
</dbReference>
<dbReference type="InterPro" id="IPR003000">
    <property type="entry name" value="Sirtuin"/>
</dbReference>
<dbReference type="InterPro" id="IPR026591">
    <property type="entry name" value="Sirtuin_cat_small_dom_sf"/>
</dbReference>
<dbReference type="InterPro" id="IPR003604">
    <property type="entry name" value="Matrin/U1-like-C_Znf_C2H2"/>
</dbReference>
<dbReference type="Gene3D" id="3.40.50.1220">
    <property type="entry name" value="TPP-binding domain"/>
    <property type="match status" value="2"/>
</dbReference>
<dbReference type="GO" id="GO:0008270">
    <property type="term" value="F:zinc ion binding"/>
    <property type="evidence" value="ECO:0007669"/>
    <property type="project" value="InterPro"/>
</dbReference>
<dbReference type="SMART" id="SM00451">
    <property type="entry name" value="ZnF_U1"/>
    <property type="match status" value="1"/>
</dbReference>
<dbReference type="Gene3D" id="3.30.160.60">
    <property type="entry name" value="Classic Zinc Finger"/>
    <property type="match status" value="1"/>
</dbReference>
<sequence>MIRHRYTSVIAKAIGATSLYTKQLLPTRRTMTSAATTTTAKHDNQSTQDEDESALPNPPFWCSVCNLDLQSQASLEEHCQGRKHRKRSLRQGLPVTNTTKRPPFTSSLPQIDDEDELFEGLATGRYRNVVILTGAGVSTAAGIPDYRSTPHGLFARFQRQFGTRFPQVHNHPEYLLTRSFYNAHTEFWQREIWPLARTDLDGIMPTNTHKFCAWLEQQDILKRIYTQNVDGLHLHPTLLQQVPTLEQKVIECHGSLPQGNLVLYEDLLPEIFEEACDQDFGAAAATAPVDLLMVFGTSLQVAPFCAVPNLAPKGCTRVLVNRNLEECLENDFSRRPPSWGEAAGFGGLSISSTVQIGSRKAVSKRPQWTGKEGRKKWSQLLVEDDCDDFCQRFFAHAACQERGYSLRAFENGD</sequence>
<dbReference type="SUPFAM" id="SSF57667">
    <property type="entry name" value="beta-beta-alpha zinc fingers"/>
    <property type="match status" value="1"/>
</dbReference>
<dbReference type="Pfam" id="PF12874">
    <property type="entry name" value="zf-met"/>
    <property type="match status" value="1"/>
</dbReference>
<feature type="compositionally biased region" description="Polar residues" evidence="7">
    <location>
        <begin position="94"/>
        <end position="109"/>
    </location>
</feature>
<dbReference type="PANTHER" id="PTHR11085:SF6">
    <property type="entry name" value="NAD-DEPENDENT PROTEIN DEACETYLASE SIRTUIN-2"/>
    <property type="match status" value="1"/>
</dbReference>
<keyword evidence="5" id="KW-0520">NAD</keyword>
<dbReference type="PROSITE" id="PS00028">
    <property type="entry name" value="ZINC_FINGER_C2H2_1"/>
    <property type="match status" value="1"/>
</dbReference>
<dbReference type="GO" id="GO:0017136">
    <property type="term" value="F:histone deacetylase activity, NAD-dependent"/>
    <property type="evidence" value="ECO:0007669"/>
    <property type="project" value="TreeGrafter"/>
</dbReference>
<dbReference type="AlphaFoldDB" id="A0A7S2YQJ4"/>
<accession>A0A7S2YQJ4</accession>
<proteinExistence type="predicted"/>
<comment type="caution">
    <text evidence="6">Lacks conserved residue(s) required for the propagation of feature annotation.</text>
</comment>
<comment type="cofactor">
    <cofactor evidence="1">
        <name>Zn(2+)</name>
        <dbReference type="ChEBI" id="CHEBI:29105"/>
    </cofactor>
</comment>
<dbReference type="PANTHER" id="PTHR11085">
    <property type="entry name" value="NAD-DEPENDENT PROTEIN DEACYLASE SIRTUIN-5, MITOCHONDRIAL-RELATED"/>
    <property type="match status" value="1"/>
</dbReference>
<evidence type="ECO:0000256" key="4">
    <source>
        <dbReference type="ARBA" id="ARBA00022833"/>
    </source>
</evidence>
<dbReference type="PROSITE" id="PS50305">
    <property type="entry name" value="SIRTUIN"/>
    <property type="match status" value="1"/>
</dbReference>
<dbReference type="EMBL" id="HBHT01036578">
    <property type="protein sequence ID" value="CAD9989815.1"/>
    <property type="molecule type" value="Transcribed_RNA"/>
</dbReference>
<organism evidence="9">
    <name type="scientific">Entomoneis paludosa</name>
    <dbReference type="NCBI Taxonomy" id="265537"/>
    <lineage>
        <taxon>Eukaryota</taxon>
        <taxon>Sar</taxon>
        <taxon>Stramenopiles</taxon>
        <taxon>Ochrophyta</taxon>
        <taxon>Bacillariophyta</taxon>
        <taxon>Bacillariophyceae</taxon>
        <taxon>Bacillariophycidae</taxon>
        <taxon>Entomoneidaceae</taxon>
        <taxon>Entomoneis</taxon>
    </lineage>
</organism>
<keyword evidence="4" id="KW-0862">Zinc</keyword>
<feature type="region of interest" description="Disordered" evidence="7">
    <location>
        <begin position="31"/>
        <end position="54"/>
    </location>
</feature>
<dbReference type="GO" id="GO:0070403">
    <property type="term" value="F:NAD+ binding"/>
    <property type="evidence" value="ECO:0007669"/>
    <property type="project" value="InterPro"/>
</dbReference>
<gene>
    <name evidence="9" type="ORF">APAL1065_LOCUS24570</name>
</gene>
<dbReference type="InterPro" id="IPR036236">
    <property type="entry name" value="Znf_C2H2_sf"/>
</dbReference>
<evidence type="ECO:0000256" key="3">
    <source>
        <dbReference type="ARBA" id="ARBA00022723"/>
    </source>
</evidence>
<protein>
    <recommendedName>
        <fullName evidence="8">Deacetylase sirtuin-type domain-containing protein</fullName>
    </recommendedName>
</protein>
<dbReference type="InterPro" id="IPR026590">
    <property type="entry name" value="Ssirtuin_cat_dom"/>
</dbReference>
<name>A0A7S2YQJ4_9STRA</name>
<evidence type="ECO:0000256" key="7">
    <source>
        <dbReference type="SAM" id="MobiDB-lite"/>
    </source>
</evidence>
<evidence type="ECO:0000256" key="6">
    <source>
        <dbReference type="PROSITE-ProRule" id="PRU00236"/>
    </source>
</evidence>
<feature type="domain" description="Deacetylase sirtuin-type" evidence="8">
    <location>
        <begin position="108"/>
        <end position="406"/>
    </location>
</feature>
<dbReference type="InterPro" id="IPR029035">
    <property type="entry name" value="DHS-like_NAD/FAD-binding_dom"/>
</dbReference>
<reference evidence="9" key="1">
    <citation type="submission" date="2021-01" db="EMBL/GenBank/DDBJ databases">
        <authorList>
            <person name="Corre E."/>
            <person name="Pelletier E."/>
            <person name="Niang G."/>
            <person name="Scheremetjew M."/>
            <person name="Finn R."/>
            <person name="Kale V."/>
            <person name="Holt S."/>
            <person name="Cochrane G."/>
            <person name="Meng A."/>
            <person name="Brown T."/>
            <person name="Cohen L."/>
        </authorList>
    </citation>
    <scope>NUCLEOTIDE SEQUENCE</scope>
    <source>
        <strain evidence="9">CCMP125</strain>
    </source>
</reference>
<keyword evidence="3" id="KW-0479">Metal-binding</keyword>
<evidence type="ECO:0000259" key="8">
    <source>
        <dbReference type="PROSITE" id="PS50305"/>
    </source>
</evidence>
<evidence type="ECO:0000256" key="5">
    <source>
        <dbReference type="ARBA" id="ARBA00023027"/>
    </source>
</evidence>